<reference evidence="2 3" key="1">
    <citation type="submission" date="2019-02" db="EMBL/GenBank/DDBJ databases">
        <title>Genomic Encyclopedia of Type Strains, Phase IV (KMG-IV): sequencing the most valuable type-strain genomes for metagenomic binning, comparative biology and taxonomic classification.</title>
        <authorList>
            <person name="Goeker M."/>
        </authorList>
    </citation>
    <scope>NUCLEOTIDE SEQUENCE [LARGE SCALE GENOMIC DNA]</scope>
    <source>
        <strain evidence="2 3">DSM 29486</strain>
    </source>
</reference>
<keyword evidence="1" id="KW-0732">Signal</keyword>
<organism evidence="2 3">
    <name type="scientific">Cuneatibacter caecimuris</name>
    <dbReference type="NCBI Taxonomy" id="1796618"/>
    <lineage>
        <taxon>Bacteria</taxon>
        <taxon>Bacillati</taxon>
        <taxon>Bacillota</taxon>
        <taxon>Clostridia</taxon>
        <taxon>Lachnospirales</taxon>
        <taxon>Lachnospiraceae</taxon>
        <taxon>Cuneatibacter</taxon>
    </lineage>
</organism>
<accession>A0A4Q7PN26</accession>
<dbReference type="OrthoDB" id="9793324at2"/>
<evidence type="ECO:0000313" key="3">
    <source>
        <dbReference type="Proteomes" id="UP000292927"/>
    </source>
</evidence>
<comment type="caution">
    <text evidence="2">The sequence shown here is derived from an EMBL/GenBank/DDBJ whole genome shotgun (WGS) entry which is preliminary data.</text>
</comment>
<feature type="chain" id="PRO_5020899112" evidence="1">
    <location>
        <begin position="38"/>
        <end position="214"/>
    </location>
</feature>
<dbReference type="RefSeq" id="WP_130435067.1">
    <property type="nucleotide sequence ID" value="NZ_SGXF01000003.1"/>
</dbReference>
<dbReference type="AlphaFoldDB" id="A0A4Q7PN26"/>
<proteinExistence type="predicted"/>
<dbReference type="Pfam" id="PF09551">
    <property type="entry name" value="Spore_II_R"/>
    <property type="match status" value="1"/>
</dbReference>
<keyword evidence="3" id="KW-1185">Reference proteome</keyword>
<feature type="signal peptide" evidence="1">
    <location>
        <begin position="1"/>
        <end position="37"/>
    </location>
</feature>
<dbReference type="NCBIfam" id="TIGR02837">
    <property type="entry name" value="spore_II_R"/>
    <property type="match status" value="1"/>
</dbReference>
<gene>
    <name evidence="2" type="ORF">EV209_1764</name>
</gene>
<sequence length="214" mass="23948">MKNFFQELRPLRFRLLAAFLPALILIAAALADTRAQAQSVQQELSGSILRFHVLANSDSPEDQAVKLKVRDAVLEALQPALSEVSTKEEAMQAAAENEELILKTAAEVLTENGVDQPVSMALENCWFPAKTYGELCFPPGYYDALRIQIGNAQGHNWWCVMYPALCFTDMTGGVLGPESEDQLHGVLSDDTYNSMKPVKFRFRFLTFLNRFLEN</sequence>
<dbReference type="InterPro" id="IPR014202">
    <property type="entry name" value="Spore_II_R"/>
</dbReference>
<evidence type="ECO:0000256" key="1">
    <source>
        <dbReference type="SAM" id="SignalP"/>
    </source>
</evidence>
<protein>
    <submittedName>
        <fullName evidence="2">Stage II sporulation protein R</fullName>
    </submittedName>
</protein>
<dbReference type="Proteomes" id="UP000292927">
    <property type="component" value="Unassembled WGS sequence"/>
</dbReference>
<dbReference type="EMBL" id="SGXF01000003">
    <property type="protein sequence ID" value="RZT00453.1"/>
    <property type="molecule type" value="Genomic_DNA"/>
</dbReference>
<evidence type="ECO:0000313" key="2">
    <source>
        <dbReference type="EMBL" id="RZT00453.1"/>
    </source>
</evidence>
<name>A0A4Q7PN26_9FIRM</name>